<proteinExistence type="predicted"/>
<protein>
    <submittedName>
        <fullName evidence="1">Uncharacterized protein</fullName>
    </submittedName>
</protein>
<gene>
    <name evidence="1" type="ORF">PV327_004538</name>
</gene>
<keyword evidence="2" id="KW-1185">Reference proteome</keyword>
<sequence length="464" mass="52656">MDLSFHHCDSSRTSILKPFSSLSSSTINDISIKTSIINKDISSSPSNVSTSYQSSNSIYYTPNEDAVLSQHSDVIESKIDIAQHWPKLSRGRMALSSHARFKKIEQIRNFEEQLLMSSTESSMSTLNGTTIPTGHLFKNTTNHPIIHDSLSVKWESCYSNKWKKYSRSSSTGGLINSDMKILSKIENELAPLRGKFSELTGKVKALNLIDHNNNSDIINTEKINTMNYSNDIDMSYLKQERNNYMMKHVHYPGLQACNLMPIQLPQPIYQNEVNTQVNGYNDYCDNGDRVSITILSDKYGVQSSNTIDNLQSNTVSNRDTNLKDYVERHTSTIELPQLDFENIIKSDNPQTMNEHVQMEMLTDSQYDKSNSINNKITIVPVIFDYTTSFDNTTLSQNKLNNPNKLEYGFMNYIPASLKNNTKPLNFKISSAKINNNALDKSCKIAKSKQKKSIRGMTCSPRDFY</sequence>
<evidence type="ECO:0000313" key="2">
    <source>
        <dbReference type="Proteomes" id="UP001168972"/>
    </source>
</evidence>
<accession>A0AA39KMM7</accession>
<reference evidence="1" key="2">
    <citation type="submission" date="2023-03" db="EMBL/GenBank/DDBJ databases">
        <authorList>
            <person name="Inwood S.N."/>
            <person name="Skelly J.G."/>
            <person name="Guhlin J."/>
            <person name="Harrop T.W.R."/>
            <person name="Goldson S.G."/>
            <person name="Dearden P.K."/>
        </authorList>
    </citation>
    <scope>NUCLEOTIDE SEQUENCE</scope>
    <source>
        <strain evidence="1">Lincoln</strain>
        <tissue evidence="1">Whole body</tissue>
    </source>
</reference>
<dbReference type="AlphaFoldDB" id="A0AA39KMM7"/>
<evidence type="ECO:0000313" key="1">
    <source>
        <dbReference type="EMBL" id="KAK0167095.1"/>
    </source>
</evidence>
<name>A0AA39KMM7_MICHY</name>
<dbReference type="EMBL" id="JAQQBR010001832">
    <property type="protein sequence ID" value="KAK0167095.1"/>
    <property type="molecule type" value="Genomic_DNA"/>
</dbReference>
<reference evidence="1" key="1">
    <citation type="journal article" date="2023" name="bioRxiv">
        <title>Scaffold-level genome assemblies of two parasitoid biocontrol wasps reveal the parthenogenesis mechanism and an associated novel virus.</title>
        <authorList>
            <person name="Inwood S."/>
            <person name="Skelly J."/>
            <person name="Guhlin J."/>
            <person name="Harrop T."/>
            <person name="Goldson S."/>
            <person name="Dearden P."/>
        </authorList>
    </citation>
    <scope>NUCLEOTIDE SEQUENCE</scope>
    <source>
        <strain evidence="1">Lincoln</strain>
        <tissue evidence="1">Whole body</tissue>
    </source>
</reference>
<dbReference type="Proteomes" id="UP001168972">
    <property type="component" value="Unassembled WGS sequence"/>
</dbReference>
<organism evidence="1 2">
    <name type="scientific">Microctonus hyperodae</name>
    <name type="common">Parasitoid wasp</name>
    <dbReference type="NCBI Taxonomy" id="165561"/>
    <lineage>
        <taxon>Eukaryota</taxon>
        <taxon>Metazoa</taxon>
        <taxon>Ecdysozoa</taxon>
        <taxon>Arthropoda</taxon>
        <taxon>Hexapoda</taxon>
        <taxon>Insecta</taxon>
        <taxon>Pterygota</taxon>
        <taxon>Neoptera</taxon>
        <taxon>Endopterygota</taxon>
        <taxon>Hymenoptera</taxon>
        <taxon>Apocrita</taxon>
        <taxon>Ichneumonoidea</taxon>
        <taxon>Braconidae</taxon>
        <taxon>Euphorinae</taxon>
        <taxon>Microctonus</taxon>
    </lineage>
</organism>
<comment type="caution">
    <text evidence="1">The sequence shown here is derived from an EMBL/GenBank/DDBJ whole genome shotgun (WGS) entry which is preliminary data.</text>
</comment>